<dbReference type="Pfam" id="PF00899">
    <property type="entry name" value="ThiF"/>
    <property type="match status" value="1"/>
</dbReference>
<evidence type="ECO:0000259" key="2">
    <source>
        <dbReference type="Pfam" id="PF00899"/>
    </source>
</evidence>
<dbReference type="Gene3D" id="3.40.50.720">
    <property type="entry name" value="NAD(P)-binding Rossmann-like Domain"/>
    <property type="match status" value="1"/>
</dbReference>
<evidence type="ECO:0000313" key="4">
    <source>
        <dbReference type="Proteomes" id="UP000037939"/>
    </source>
</evidence>
<dbReference type="SUPFAM" id="SSF69572">
    <property type="entry name" value="Activating enzymes of the ubiquitin-like proteins"/>
    <property type="match status" value="1"/>
</dbReference>
<dbReference type="InterPro" id="IPR035985">
    <property type="entry name" value="Ubiquitin-activating_enz"/>
</dbReference>
<proteinExistence type="inferred from homology"/>
<comment type="caution">
    <text evidence="3">The sequence shown here is derived from an EMBL/GenBank/DDBJ whole genome shotgun (WGS) entry which is preliminary data.</text>
</comment>
<dbReference type="CDD" id="cd00757">
    <property type="entry name" value="ThiF_MoeB_HesA_family"/>
    <property type="match status" value="1"/>
</dbReference>
<dbReference type="GO" id="GO:0008641">
    <property type="term" value="F:ubiquitin-like modifier activating enzyme activity"/>
    <property type="evidence" value="ECO:0007669"/>
    <property type="project" value="InterPro"/>
</dbReference>
<dbReference type="GO" id="GO:0005829">
    <property type="term" value="C:cytosol"/>
    <property type="evidence" value="ECO:0007669"/>
    <property type="project" value="TreeGrafter"/>
</dbReference>
<dbReference type="InterPro" id="IPR000594">
    <property type="entry name" value="ThiF_NAD_FAD-bd"/>
</dbReference>
<gene>
    <name evidence="3" type="primary">moeB</name>
    <name evidence="3" type="ORF">WG78_15930</name>
</gene>
<feature type="domain" description="THIF-type NAD/FAD binding fold" evidence="2">
    <location>
        <begin position="23"/>
        <end position="259"/>
    </location>
</feature>
<dbReference type="FunFam" id="3.40.50.720:FF:000080">
    <property type="entry name" value="Thiazole biosynthesis adenylyltransferase ThiF"/>
    <property type="match status" value="1"/>
</dbReference>
<evidence type="ECO:0000256" key="1">
    <source>
        <dbReference type="ARBA" id="ARBA00009919"/>
    </source>
</evidence>
<name>A0A0N0XJJ1_9NEIS</name>
<dbReference type="RefSeq" id="WP_053938803.1">
    <property type="nucleotide sequence ID" value="NZ_LAQT01000026.1"/>
</dbReference>
<keyword evidence="4" id="KW-1185">Reference proteome</keyword>
<dbReference type="PANTHER" id="PTHR10953">
    <property type="entry name" value="UBIQUITIN-ACTIVATING ENZYME E1"/>
    <property type="match status" value="1"/>
</dbReference>
<dbReference type="EC" id="2.7.7.80" evidence="3"/>
<dbReference type="PATRIC" id="fig|857265.3.peg.3266"/>
<organism evidence="3 4">
    <name type="scientific">Amantichitinum ursilacus</name>
    <dbReference type="NCBI Taxonomy" id="857265"/>
    <lineage>
        <taxon>Bacteria</taxon>
        <taxon>Pseudomonadati</taxon>
        <taxon>Pseudomonadota</taxon>
        <taxon>Betaproteobacteria</taxon>
        <taxon>Neisseriales</taxon>
        <taxon>Chitinibacteraceae</taxon>
        <taxon>Amantichitinum</taxon>
    </lineage>
</organism>
<dbReference type="Proteomes" id="UP000037939">
    <property type="component" value="Unassembled WGS sequence"/>
</dbReference>
<accession>A0A0N0XJJ1</accession>
<dbReference type="PANTHER" id="PTHR10953:SF240">
    <property type="entry name" value="SULFUR CARRIER PROTEIN THIS ADENYLYLTRANSFERASE"/>
    <property type="match status" value="1"/>
</dbReference>
<sequence length="265" mass="28061">MTVSAPPSPSAQVDLSDQQLLRYSRHILLDELGIEGQQRLARARVLIIGAGGLGAPAALYLAAAGVGTLVIADADEVDLTNLQRQIVHTSARIGQNKAQSAQQTLHAINAEIQIIALPERMLGERLAEQVGLADVVLDCCDNFATRHAVNRACVAAGVPLVSGAAVRFDGQLTTFDLRDAANPCYHCLFGEDGDASDSPCATFGVFAPLTGMIGTGQAAEALKVLTGIGKTLVGRLQLLDARDLSWREMRYRKDPACPVCGSRHP</sequence>
<keyword evidence="3" id="KW-0548">Nucleotidyltransferase</keyword>
<dbReference type="GO" id="GO:0061605">
    <property type="term" value="F:molybdopterin-synthase adenylyltransferase activity"/>
    <property type="evidence" value="ECO:0007669"/>
    <property type="project" value="UniProtKB-EC"/>
</dbReference>
<dbReference type="InterPro" id="IPR045886">
    <property type="entry name" value="ThiF/MoeB/HesA"/>
</dbReference>
<dbReference type="GO" id="GO:0004792">
    <property type="term" value="F:thiosulfate-cyanide sulfurtransferase activity"/>
    <property type="evidence" value="ECO:0007669"/>
    <property type="project" value="TreeGrafter"/>
</dbReference>
<dbReference type="NCBIfam" id="NF004281">
    <property type="entry name" value="PRK05690.1"/>
    <property type="match status" value="1"/>
</dbReference>
<protein>
    <submittedName>
        <fullName evidence="3">Molybdopterin-synthase adenylyltransferase</fullName>
        <ecNumber evidence="3">2.7.7.80</ecNumber>
    </submittedName>
</protein>
<evidence type="ECO:0000313" key="3">
    <source>
        <dbReference type="EMBL" id="KPC50800.1"/>
    </source>
</evidence>
<dbReference type="AlphaFoldDB" id="A0A0N0XJJ1"/>
<reference evidence="3 4" key="1">
    <citation type="submission" date="2015-07" db="EMBL/GenBank/DDBJ databases">
        <title>Draft genome sequence of the Amantichitinum ursilacus IGB-41, a new chitin-degrading bacterium.</title>
        <authorList>
            <person name="Kirstahler P."/>
            <person name="Guenther M."/>
            <person name="Grumaz C."/>
            <person name="Rupp S."/>
            <person name="Zibek S."/>
            <person name="Sohn K."/>
        </authorList>
    </citation>
    <scope>NUCLEOTIDE SEQUENCE [LARGE SCALE GENOMIC DNA]</scope>
    <source>
        <strain evidence="3 4">IGB-41</strain>
    </source>
</reference>
<dbReference type="OrthoDB" id="9804286at2"/>
<keyword evidence="3" id="KW-0808">Transferase</keyword>
<dbReference type="STRING" id="857265.WG78_15930"/>
<comment type="similarity">
    <text evidence="1">Belongs to the HesA/MoeB/ThiF family.</text>
</comment>
<dbReference type="GO" id="GO:0008146">
    <property type="term" value="F:sulfotransferase activity"/>
    <property type="evidence" value="ECO:0007669"/>
    <property type="project" value="TreeGrafter"/>
</dbReference>
<dbReference type="EMBL" id="LAQT01000026">
    <property type="protein sequence ID" value="KPC50800.1"/>
    <property type="molecule type" value="Genomic_DNA"/>
</dbReference>